<protein>
    <submittedName>
        <fullName evidence="4">Anti-sigma factor</fullName>
    </submittedName>
</protein>
<evidence type="ECO:0000313" key="5">
    <source>
        <dbReference type="Proteomes" id="UP000235826"/>
    </source>
</evidence>
<evidence type="ECO:0000256" key="1">
    <source>
        <dbReference type="SAM" id="Phobius"/>
    </source>
</evidence>
<sequence length="389" mass="43638">MGNSNKIKSLSKRLAASLIKNETSSDLEKSEIFDQTTKAKILMDIKDGDRLDLLKKIDTEKDWEILKKKIQASERSKKSFKYWPYGVAASVVLLVSVAFVLNKTDQSVGDDTPTIVNNNIEIGTDKATLTLEDGSQVALEKGQVYESSNITSNGEEIIYQSGKSGKQANAEIAYNTLTIPRGGQFHMVLSDGTKIWLNSESQLKYPKAFNDGETREVELIYGEAYFDVSPSTAHKGARFKVLHQSQEVEVLGTEFNIKAYKNETNIYTTLVEGKVAVSSAGKKHKLVPNQQLNLNLETNSVNTTTIDVYNEVSWKNGIFSFENMPLKDIMTVLSRWYDMDVNIDNVVKKEERFIGTFNKTNRIEDILLAIKSTNVISSYEINDKTLVIK</sequence>
<dbReference type="Pfam" id="PF04773">
    <property type="entry name" value="FecR"/>
    <property type="match status" value="1"/>
</dbReference>
<dbReference type="Gene3D" id="3.55.50.30">
    <property type="match status" value="1"/>
</dbReference>
<dbReference type="AlphaFoldDB" id="A0A2K9PNT0"/>
<dbReference type="OrthoDB" id="649666at2"/>
<evidence type="ECO:0000259" key="3">
    <source>
        <dbReference type="Pfam" id="PF16344"/>
    </source>
</evidence>
<dbReference type="Gene3D" id="2.60.120.1440">
    <property type="match status" value="1"/>
</dbReference>
<feature type="domain" description="FecR protein" evidence="2">
    <location>
        <begin position="177"/>
        <end position="275"/>
    </location>
</feature>
<dbReference type="InterPro" id="IPR032508">
    <property type="entry name" value="FecR_C"/>
</dbReference>
<dbReference type="PANTHER" id="PTHR30273:SF2">
    <property type="entry name" value="PROTEIN FECR"/>
    <property type="match status" value="1"/>
</dbReference>
<organism evidence="4 5">
    <name type="scientific">Flavivirga eckloniae</name>
    <dbReference type="NCBI Taxonomy" id="1803846"/>
    <lineage>
        <taxon>Bacteria</taxon>
        <taxon>Pseudomonadati</taxon>
        <taxon>Bacteroidota</taxon>
        <taxon>Flavobacteriia</taxon>
        <taxon>Flavobacteriales</taxon>
        <taxon>Flavobacteriaceae</taxon>
        <taxon>Flavivirga</taxon>
    </lineage>
</organism>
<reference evidence="4 5" key="1">
    <citation type="submission" date="2018-01" db="EMBL/GenBank/DDBJ databases">
        <title>Complete genome sequence of Flavivirga eckloniae ECD14 isolated from seaweed Ecklonia cava.</title>
        <authorList>
            <person name="Lee J.H."/>
            <person name="Baik K.S."/>
            <person name="Seong C.N."/>
        </authorList>
    </citation>
    <scope>NUCLEOTIDE SEQUENCE [LARGE SCALE GENOMIC DNA]</scope>
    <source>
        <strain evidence="4 5">ECD14</strain>
    </source>
</reference>
<accession>A0A2K9PNT0</accession>
<dbReference type="RefSeq" id="WP_102755378.1">
    <property type="nucleotide sequence ID" value="NZ_CP025791.1"/>
</dbReference>
<feature type="transmembrane region" description="Helical" evidence="1">
    <location>
        <begin position="82"/>
        <end position="101"/>
    </location>
</feature>
<dbReference type="PANTHER" id="PTHR30273">
    <property type="entry name" value="PERIPLASMIC SIGNAL SENSOR AND SIGMA FACTOR ACTIVATOR FECR-RELATED"/>
    <property type="match status" value="1"/>
</dbReference>
<dbReference type="GO" id="GO:0016989">
    <property type="term" value="F:sigma factor antagonist activity"/>
    <property type="evidence" value="ECO:0007669"/>
    <property type="project" value="TreeGrafter"/>
</dbReference>
<evidence type="ECO:0000259" key="2">
    <source>
        <dbReference type="Pfam" id="PF04773"/>
    </source>
</evidence>
<keyword evidence="5" id="KW-1185">Reference proteome</keyword>
<keyword evidence="1" id="KW-0812">Transmembrane</keyword>
<dbReference type="KEGG" id="fek:C1H87_08430"/>
<dbReference type="InterPro" id="IPR006860">
    <property type="entry name" value="FecR"/>
</dbReference>
<dbReference type="Pfam" id="PF16344">
    <property type="entry name" value="FecR_C"/>
    <property type="match status" value="1"/>
</dbReference>
<dbReference type="EMBL" id="CP025791">
    <property type="protein sequence ID" value="AUP78723.1"/>
    <property type="molecule type" value="Genomic_DNA"/>
</dbReference>
<dbReference type="Proteomes" id="UP000235826">
    <property type="component" value="Chromosome"/>
</dbReference>
<proteinExistence type="predicted"/>
<feature type="domain" description="Protein FecR C-terminal" evidence="3">
    <location>
        <begin position="319"/>
        <end position="388"/>
    </location>
</feature>
<keyword evidence="1" id="KW-0472">Membrane</keyword>
<gene>
    <name evidence="4" type="ORF">C1H87_08430</name>
</gene>
<keyword evidence="1" id="KW-1133">Transmembrane helix</keyword>
<name>A0A2K9PNT0_9FLAO</name>
<dbReference type="InterPro" id="IPR012373">
    <property type="entry name" value="Ferrdict_sens_TM"/>
</dbReference>
<evidence type="ECO:0000313" key="4">
    <source>
        <dbReference type="EMBL" id="AUP78723.1"/>
    </source>
</evidence>